<feature type="compositionally biased region" description="Polar residues" evidence="1">
    <location>
        <begin position="1111"/>
        <end position="1132"/>
    </location>
</feature>
<dbReference type="PANTHER" id="PTHR28190">
    <property type="entry name" value="NUCLEAR MIGRATION PROTEIN NUM1"/>
    <property type="match status" value="1"/>
</dbReference>
<dbReference type="PANTHER" id="PTHR28190:SF1">
    <property type="entry name" value="NUCLEAR MIGRATION PROTEIN NUM1"/>
    <property type="match status" value="1"/>
</dbReference>
<dbReference type="Proteomes" id="UP000663671">
    <property type="component" value="Chromosome 3"/>
</dbReference>
<dbReference type="OrthoDB" id="2149224at2759"/>
<feature type="compositionally biased region" description="Low complexity" evidence="1">
    <location>
        <begin position="1422"/>
        <end position="1431"/>
    </location>
</feature>
<feature type="compositionally biased region" description="Low complexity" evidence="1">
    <location>
        <begin position="545"/>
        <end position="556"/>
    </location>
</feature>
<feature type="region of interest" description="Disordered" evidence="1">
    <location>
        <begin position="463"/>
        <end position="693"/>
    </location>
</feature>
<gene>
    <name evidence="3" type="ORF">I7I51_06713</name>
</gene>
<dbReference type="GO" id="GO:0005543">
    <property type="term" value="F:phospholipid binding"/>
    <property type="evidence" value="ECO:0007669"/>
    <property type="project" value="InterPro"/>
</dbReference>
<dbReference type="InterPro" id="IPR001849">
    <property type="entry name" value="PH_domain"/>
</dbReference>
<feature type="compositionally biased region" description="Basic and acidic residues" evidence="1">
    <location>
        <begin position="484"/>
        <end position="494"/>
    </location>
</feature>
<reference evidence="3" key="1">
    <citation type="submission" date="2021-01" db="EMBL/GenBank/DDBJ databases">
        <title>Chromosome-level genome assembly of a human fungal pathogen reveals clustering of transcriptionally co-regulated genes.</title>
        <authorList>
            <person name="Voorhies M."/>
            <person name="Cohen S."/>
            <person name="Shea T.P."/>
            <person name="Petrus S."/>
            <person name="Munoz J.F."/>
            <person name="Poplawski S."/>
            <person name="Goldman W.E."/>
            <person name="Michael T."/>
            <person name="Cuomo C.A."/>
            <person name="Sil A."/>
            <person name="Beyhan S."/>
        </authorList>
    </citation>
    <scope>NUCLEOTIDE SEQUENCE</scope>
    <source>
        <strain evidence="3">WU24</strain>
    </source>
</reference>
<feature type="region of interest" description="Disordered" evidence="1">
    <location>
        <begin position="1"/>
        <end position="57"/>
    </location>
</feature>
<evidence type="ECO:0000256" key="1">
    <source>
        <dbReference type="SAM" id="MobiDB-lite"/>
    </source>
</evidence>
<dbReference type="SMART" id="SM00233">
    <property type="entry name" value="PH"/>
    <property type="match status" value="1"/>
</dbReference>
<dbReference type="InterPro" id="IPR053005">
    <property type="entry name" value="Nuclear_Pos-Cytoskel_Interact"/>
</dbReference>
<dbReference type="VEuPathDB" id="FungiDB:I7I51_06713"/>
<feature type="compositionally biased region" description="Acidic residues" evidence="1">
    <location>
        <begin position="393"/>
        <end position="402"/>
    </location>
</feature>
<evidence type="ECO:0000259" key="2">
    <source>
        <dbReference type="PROSITE" id="PS50003"/>
    </source>
</evidence>
<feature type="region of interest" description="Disordered" evidence="1">
    <location>
        <begin position="374"/>
        <end position="420"/>
    </location>
</feature>
<feature type="region of interest" description="Disordered" evidence="1">
    <location>
        <begin position="1103"/>
        <end position="1173"/>
    </location>
</feature>
<feature type="compositionally biased region" description="Polar residues" evidence="1">
    <location>
        <begin position="8"/>
        <end position="22"/>
    </location>
</feature>
<protein>
    <submittedName>
        <fullName evidence="3">Anucleate primary sterigmata protein A</fullName>
    </submittedName>
</protein>
<dbReference type="GO" id="GO:0000226">
    <property type="term" value="P:microtubule cytoskeleton organization"/>
    <property type="evidence" value="ECO:0007669"/>
    <property type="project" value="TreeGrafter"/>
</dbReference>
<dbReference type="Gene3D" id="2.30.29.30">
    <property type="entry name" value="Pleckstrin-homology domain (PH domain)/Phosphotyrosine-binding domain (PTB)"/>
    <property type="match status" value="1"/>
</dbReference>
<dbReference type="SUPFAM" id="SSF50729">
    <property type="entry name" value="PH domain-like"/>
    <property type="match status" value="1"/>
</dbReference>
<feature type="compositionally biased region" description="Polar residues" evidence="1">
    <location>
        <begin position="178"/>
        <end position="192"/>
    </location>
</feature>
<dbReference type="GO" id="GO:0005938">
    <property type="term" value="C:cell cortex"/>
    <property type="evidence" value="ECO:0007669"/>
    <property type="project" value="InterPro"/>
</dbReference>
<name>A0A8A1MMN2_AJECA</name>
<feature type="compositionally biased region" description="Polar residues" evidence="1">
    <location>
        <begin position="1433"/>
        <end position="1444"/>
    </location>
</feature>
<dbReference type="GO" id="GO:0005739">
    <property type="term" value="C:mitochondrion"/>
    <property type="evidence" value="ECO:0007669"/>
    <property type="project" value="TreeGrafter"/>
</dbReference>
<sequence length="1586" mass="175180">MTGPLGTFANQRQQTPSSSPVWMQQIPCTMDDPFISDSGPTGVLPQQQPYQQRESHRYSPFGSQLFTLDASSPSQVKRALEAHLAETERRLEDASKLGTALVQQQKELSDKLKEVEHRQDEGEIGPELRKKLAELEKEYNDIGRETARVSLGPKPRLVPDEDGQGTPQFDGRHPTSPAVLSSQATNSPTKISVPSRRQRNQQSSRVHDIEFATEISTSLLAQVRQLQGLLVERDETIKSINLEKSRLELEAEAFTQRLRALDDNEQRYKDENWRLETQTQELLAAAKEAAAREEKLKASLNAANVEKTKTQRKLDELKQANEKLIEENTATQKTYDSELHILRRNVHVGDAERSTLQQKVEELTNQNQELAKAVAAKLRQHEAEATRDVAPANEDDVMDEATPENSPPPSPNKATPRHGHLESETLKSSLHHAHRMIQNLKSNIHREKTEKIELKRMLQEARDEIEQRRAETTAPSSANKRQKAKQDIFKKPPRPEMLGARRGFAEIEIEEPDWEDHTFEASPTRKPSGRFNTFPSSRHSRTESVDPVDPVDASDAYQTANETEDAFETANERDNATESDAFQTVAESLAGDTSEGELTETESRSGSTAVIRSKKPLKLSSAKPGDRTSYMSTASTSDDDFDDNDSRTPIQMQPQRYRLKMHRGRRGRASGDIGMAPESGNLSARNSPATSFSQGHPPIIPSGQSLFAELEELNGPDSCSDFGTPHRSTTASQTSTPNVSRFIDQRRPSEVPSTYSVTRIMVDSGMMTEPWEASQPTFDVVVPLTPVEPETNLSDSIIAVRSKDSAEFVDSATQYTPHNESASGTGDLPIAFDTPPKTIWDGPIAEKHHQKQPAVEEPCFLARSPPLELCISPIVSEETAPVAPIVDNMTQAPQFIPQLNVSSIVYEETHPVAVPAKAVMPPRPLDLVFSPIQTETTEPLQPAVSEIIEKPRQQLQISSIFTEETKPAEPQLLGGVVTQPSLFQKKDISDTKTLPERPNTAVHVNGVADHNIVDFKSVDVGTDPISPIYPPADESVEPIDSKVKKDAPVQFANNIISQIVHSSVTPRSGSPVPDTALATTEHAAQTILTAIQIDQLLMERSSHQHVASVGNPESKQLQDSSIADTAPGSPSTPKARPLHTAQKDTSQPPQTVLKRPGSASSQRHGSITVHPPLPYDHKQAIAAATQRLSSETPASGTMGPPLAPASAYRTNIQIRPRTPNEQASSIKNGVTSRVHTRRSSQISRRSSISSFASELDVRFNMGKSGYPFESGTDPRMIQAITQTMIGEFLWKYTRRTGRPDVSSNNRHQRYFWVHPYTRTLYWSDQDPQTAGKSQHKAKSVAIEAVRVVNDDNPYPPGLHCKSLEIVTPGRTLKFTASTSQRHETWYNALSYLLLRTAGEEEAAERGDNLNSDDIDEFNPAYRSTSRTGGSRMSIASRTSRNARTYSKHYPEPTLTIRRPTTPGRVSPALSSGANSTARVDQARHGSVSRLSTMFRNSGVPGTFSSRRSRYGHTAGSVDSTGAAEQDSAEDLRRVIEQQEIEADRLENASMMSVPYLGQADIARLKATNTDSSMPFKGCLSIRLLQA</sequence>
<feature type="compositionally biased region" description="Polar residues" evidence="1">
    <location>
        <begin position="680"/>
        <end position="693"/>
    </location>
</feature>
<evidence type="ECO:0000313" key="4">
    <source>
        <dbReference type="Proteomes" id="UP000663671"/>
    </source>
</evidence>
<dbReference type="PROSITE" id="PS50003">
    <property type="entry name" value="PH_DOMAIN"/>
    <property type="match status" value="1"/>
</dbReference>
<dbReference type="CDD" id="cd13365">
    <property type="entry name" value="PH_PLC_plant-like"/>
    <property type="match status" value="1"/>
</dbReference>
<organism evidence="3 4">
    <name type="scientific">Ajellomyces capsulatus</name>
    <name type="common">Darling's disease fungus</name>
    <name type="synonym">Histoplasma capsulatum</name>
    <dbReference type="NCBI Taxonomy" id="5037"/>
    <lineage>
        <taxon>Eukaryota</taxon>
        <taxon>Fungi</taxon>
        <taxon>Dikarya</taxon>
        <taxon>Ascomycota</taxon>
        <taxon>Pezizomycotina</taxon>
        <taxon>Eurotiomycetes</taxon>
        <taxon>Eurotiomycetidae</taxon>
        <taxon>Onygenales</taxon>
        <taxon>Ajellomycetaceae</taxon>
        <taxon>Histoplasma</taxon>
    </lineage>
</organism>
<dbReference type="InterPro" id="IPR011993">
    <property type="entry name" value="PH-like_dom_sf"/>
</dbReference>
<dbReference type="GO" id="GO:0032065">
    <property type="term" value="P:maintenance of protein location in cell cortex"/>
    <property type="evidence" value="ECO:0007669"/>
    <property type="project" value="InterPro"/>
</dbReference>
<feature type="region of interest" description="Disordered" evidence="1">
    <location>
        <begin position="144"/>
        <end position="205"/>
    </location>
</feature>
<feature type="domain" description="PH" evidence="2">
    <location>
        <begin position="1282"/>
        <end position="1394"/>
    </location>
</feature>
<dbReference type="InterPro" id="IPR024774">
    <property type="entry name" value="PH_dom-Mcp5-type"/>
</dbReference>
<feature type="compositionally biased region" description="Polar residues" evidence="1">
    <location>
        <begin position="1215"/>
        <end position="1233"/>
    </location>
</feature>
<accession>A0A8A1MMN2</accession>
<feature type="region of interest" description="Disordered" evidence="1">
    <location>
        <begin position="1403"/>
        <end position="1529"/>
    </location>
</feature>
<feature type="compositionally biased region" description="Polar residues" evidence="1">
    <location>
        <begin position="1468"/>
        <end position="1478"/>
    </location>
</feature>
<evidence type="ECO:0000313" key="3">
    <source>
        <dbReference type="EMBL" id="QSS65862.1"/>
    </source>
</evidence>
<dbReference type="EMBL" id="CP069115">
    <property type="protein sequence ID" value="QSS65862.1"/>
    <property type="molecule type" value="Genomic_DNA"/>
</dbReference>
<dbReference type="Pfam" id="PF12814">
    <property type="entry name" value="Mcp5_PH"/>
    <property type="match status" value="1"/>
</dbReference>
<feature type="compositionally biased region" description="Basic residues" evidence="1">
    <location>
        <begin position="657"/>
        <end position="668"/>
    </location>
</feature>
<proteinExistence type="predicted"/>
<feature type="region of interest" description="Disordered" evidence="1">
    <location>
        <begin position="1215"/>
        <end position="1247"/>
    </location>
</feature>
<dbReference type="GO" id="GO:0015631">
    <property type="term" value="F:tubulin binding"/>
    <property type="evidence" value="ECO:0007669"/>
    <property type="project" value="TreeGrafter"/>
</dbReference>